<evidence type="ECO:0000313" key="3">
    <source>
        <dbReference type="Proteomes" id="UP000051862"/>
    </source>
</evidence>
<dbReference type="RefSeq" id="WP_074631238.1">
    <property type="nucleotide sequence ID" value="NZ_CP015105.1"/>
</dbReference>
<sequence length="99" mass="11788">MSSGGSWVYKLLFHREVLKDMKKIPPETQLRIKQVLQTLKIAPESIHKKPLKGYDDLFSVRVGDYRIIIEPNHEENIIFVWMISHRGKVYERLKRRKGE</sequence>
<evidence type="ECO:0000313" key="2">
    <source>
        <dbReference type="EMBL" id="KQH83071.1"/>
    </source>
</evidence>
<gene>
    <name evidence="2" type="ORF">AMR53_02290</name>
</gene>
<dbReference type="STRING" id="277988.SAMN05216170_0901"/>
<name>A0A0Q2MTI6_9EURY</name>
<dbReference type="PANTHER" id="PTHR38813:SF1">
    <property type="entry name" value="TOXIN RELE1-RELATED"/>
    <property type="match status" value="1"/>
</dbReference>
<dbReference type="Gene3D" id="3.30.2310.20">
    <property type="entry name" value="RelE-like"/>
    <property type="match status" value="1"/>
</dbReference>
<dbReference type="Proteomes" id="UP000051862">
    <property type="component" value="Unassembled WGS sequence"/>
</dbReference>
<keyword evidence="1" id="KW-1277">Toxin-antitoxin system</keyword>
<dbReference type="PATRIC" id="fig|277988.4.peg.484"/>
<dbReference type="InterPro" id="IPR052747">
    <property type="entry name" value="TA_system_RelE_toxin"/>
</dbReference>
<evidence type="ECO:0008006" key="4">
    <source>
        <dbReference type="Google" id="ProtNLM"/>
    </source>
</evidence>
<comment type="caution">
    <text evidence="2">The sequence shown here is derived from an EMBL/GenBank/DDBJ whole genome shotgun (WGS) entry which is preliminary data.</text>
</comment>
<dbReference type="GeneID" id="33333816"/>
<reference evidence="2 3" key="1">
    <citation type="submission" date="2015-08" db="EMBL/GenBank/DDBJ databases">
        <title>Thermococcus thioreducens DSM 14981 genome sequencing.</title>
        <authorList>
            <person name="Hong S.-J."/>
            <person name="Kim M.-C."/>
            <person name="Shin J.-H."/>
        </authorList>
    </citation>
    <scope>NUCLEOTIDE SEQUENCE [LARGE SCALE GENOMIC DNA]</scope>
    <source>
        <strain evidence="2 3">DSM 14981</strain>
    </source>
</reference>
<dbReference type="InterPro" id="IPR007712">
    <property type="entry name" value="RelE/ParE_toxin"/>
</dbReference>
<dbReference type="PANTHER" id="PTHR38813">
    <property type="match status" value="1"/>
</dbReference>
<dbReference type="Pfam" id="PF05016">
    <property type="entry name" value="ParE_toxin"/>
    <property type="match status" value="1"/>
</dbReference>
<dbReference type="SUPFAM" id="SSF143011">
    <property type="entry name" value="RelE-like"/>
    <property type="match status" value="1"/>
</dbReference>
<organism evidence="2 3">
    <name type="scientific">Thermococcus thioreducens</name>
    <dbReference type="NCBI Taxonomy" id="277988"/>
    <lineage>
        <taxon>Archaea</taxon>
        <taxon>Methanobacteriati</taxon>
        <taxon>Methanobacteriota</taxon>
        <taxon>Thermococci</taxon>
        <taxon>Thermococcales</taxon>
        <taxon>Thermococcaceae</taxon>
        <taxon>Thermococcus</taxon>
    </lineage>
</organism>
<dbReference type="EMBL" id="LIXN01000003">
    <property type="protein sequence ID" value="KQH83071.1"/>
    <property type="molecule type" value="Genomic_DNA"/>
</dbReference>
<dbReference type="InterPro" id="IPR035093">
    <property type="entry name" value="RelE/ParE_toxin_dom_sf"/>
</dbReference>
<evidence type="ECO:0000256" key="1">
    <source>
        <dbReference type="ARBA" id="ARBA00022649"/>
    </source>
</evidence>
<protein>
    <recommendedName>
        <fullName evidence="4">mRNA interferase RelE/StbE</fullName>
    </recommendedName>
</protein>
<accession>A0A0Q2MTI6</accession>
<proteinExistence type="predicted"/>
<dbReference type="AlphaFoldDB" id="A0A0Q2MTI6"/>